<keyword evidence="2" id="KW-1185">Reference proteome</keyword>
<protein>
    <submittedName>
        <fullName evidence="1">Uncharacterized protein</fullName>
    </submittedName>
</protein>
<name>A0A1A8YU68_PLAOA</name>
<reference evidence="2" key="1">
    <citation type="submission" date="2016-05" db="EMBL/GenBank/DDBJ databases">
        <authorList>
            <person name="Naeem Raeece"/>
        </authorList>
    </citation>
    <scope>NUCLEOTIDE SEQUENCE [LARGE SCALE GENOMIC DNA]</scope>
</reference>
<sequence>MTTKVSLCTSMWEKRETIMPNILFLRMEKRNSLFHNKYGARPYEYTFTRKLHRLSSQMSESEDLFLKWGVLVNILIFRFPFRSRLQQTRAAKLAGMYTPW</sequence>
<proteinExistence type="predicted"/>
<evidence type="ECO:0000313" key="2">
    <source>
        <dbReference type="Proteomes" id="UP000078555"/>
    </source>
</evidence>
<dbReference type="Proteomes" id="UP000078555">
    <property type="component" value="Unassembled WGS sequence"/>
</dbReference>
<gene>
    <name evidence="1" type="ORF">POVWA1_025020</name>
</gene>
<accession>A0A1A8YU68</accession>
<dbReference type="AlphaFoldDB" id="A0A1A8YU68"/>
<dbReference type="EMBL" id="FLRD01000078">
    <property type="protein sequence ID" value="SBT34982.1"/>
    <property type="molecule type" value="Genomic_DNA"/>
</dbReference>
<organism evidence="1 2">
    <name type="scientific">Plasmodium ovale wallikeri</name>
    <dbReference type="NCBI Taxonomy" id="864142"/>
    <lineage>
        <taxon>Eukaryota</taxon>
        <taxon>Sar</taxon>
        <taxon>Alveolata</taxon>
        <taxon>Apicomplexa</taxon>
        <taxon>Aconoidasida</taxon>
        <taxon>Haemosporida</taxon>
        <taxon>Plasmodiidae</taxon>
        <taxon>Plasmodium</taxon>
        <taxon>Plasmodium (Plasmodium)</taxon>
    </lineage>
</organism>
<evidence type="ECO:0000313" key="1">
    <source>
        <dbReference type="EMBL" id="SBT34982.1"/>
    </source>
</evidence>